<dbReference type="InterPro" id="IPR016181">
    <property type="entry name" value="Acyl_CoA_acyltransferase"/>
</dbReference>
<dbReference type="Pfam" id="PF13508">
    <property type="entry name" value="Acetyltransf_7"/>
    <property type="match status" value="1"/>
</dbReference>
<dbReference type="SUPFAM" id="SSF55729">
    <property type="entry name" value="Acyl-CoA N-acyltransferases (Nat)"/>
    <property type="match status" value="1"/>
</dbReference>
<dbReference type="InterPro" id="IPR000182">
    <property type="entry name" value="GNAT_dom"/>
</dbReference>
<protein>
    <submittedName>
        <fullName evidence="2">GNAT family N-acetyltransferase</fullName>
    </submittedName>
</protein>
<reference evidence="3" key="1">
    <citation type="journal article" date="2019" name="Int. J. Syst. Evol. Microbiol.">
        <title>The Global Catalogue of Microorganisms (GCM) 10K type strain sequencing project: providing services to taxonomists for standard genome sequencing and annotation.</title>
        <authorList>
            <consortium name="The Broad Institute Genomics Platform"/>
            <consortium name="The Broad Institute Genome Sequencing Center for Infectious Disease"/>
            <person name="Wu L."/>
            <person name="Ma J."/>
        </authorList>
    </citation>
    <scope>NUCLEOTIDE SEQUENCE [LARGE SCALE GENOMIC DNA]</scope>
    <source>
        <strain evidence="3">JCM 14162</strain>
    </source>
</reference>
<dbReference type="Gene3D" id="3.40.630.30">
    <property type="match status" value="1"/>
</dbReference>
<proteinExistence type="predicted"/>
<name>A0ABP3KDS5_9SPHN</name>
<feature type="domain" description="N-acetyltransferase" evidence="1">
    <location>
        <begin position="3"/>
        <end position="148"/>
    </location>
</feature>
<evidence type="ECO:0000259" key="1">
    <source>
        <dbReference type="PROSITE" id="PS51186"/>
    </source>
</evidence>
<dbReference type="Proteomes" id="UP001500713">
    <property type="component" value="Unassembled WGS sequence"/>
</dbReference>
<dbReference type="EMBL" id="BAAAEM010000002">
    <property type="protein sequence ID" value="GAA0477237.1"/>
    <property type="molecule type" value="Genomic_DNA"/>
</dbReference>
<dbReference type="RefSeq" id="WP_229954782.1">
    <property type="nucleotide sequence ID" value="NZ_BAAAEM010000002.1"/>
</dbReference>
<dbReference type="PROSITE" id="PS51186">
    <property type="entry name" value="GNAT"/>
    <property type="match status" value="1"/>
</dbReference>
<keyword evidence="3" id="KW-1185">Reference proteome</keyword>
<gene>
    <name evidence="2" type="ORF">GCM10009096_18890</name>
</gene>
<organism evidence="2 3">
    <name type="scientific">Parasphingorhabdus litoris</name>
    <dbReference type="NCBI Taxonomy" id="394733"/>
    <lineage>
        <taxon>Bacteria</taxon>
        <taxon>Pseudomonadati</taxon>
        <taxon>Pseudomonadota</taxon>
        <taxon>Alphaproteobacteria</taxon>
        <taxon>Sphingomonadales</taxon>
        <taxon>Sphingomonadaceae</taxon>
        <taxon>Parasphingorhabdus</taxon>
    </lineage>
</organism>
<comment type="caution">
    <text evidence="2">The sequence shown here is derived from an EMBL/GenBank/DDBJ whole genome shotgun (WGS) entry which is preliminary data.</text>
</comment>
<evidence type="ECO:0000313" key="3">
    <source>
        <dbReference type="Proteomes" id="UP001500713"/>
    </source>
</evidence>
<evidence type="ECO:0000313" key="2">
    <source>
        <dbReference type="EMBL" id="GAA0477237.1"/>
    </source>
</evidence>
<dbReference type="CDD" id="cd04301">
    <property type="entry name" value="NAT_SF"/>
    <property type="match status" value="1"/>
</dbReference>
<sequence length="152" mass="16723">MNTSVRPYAVTDKAACLALFDSNVPRYFDASERPGFVTFLNEPGGDYFVIEQDGTICGCGGFSRAERGQACFTWGMVDNARHGSGLGRLLAEYRLRAIEASGVFEEAELFTTPQIAPFFAKFGFEKQGVEKDGFAPGMDKVQMIKKLKITQP</sequence>
<accession>A0ABP3KDS5</accession>